<evidence type="ECO:0000313" key="3">
    <source>
        <dbReference type="Proteomes" id="UP000697995"/>
    </source>
</evidence>
<name>A0ABS1D3R5_9PROT</name>
<dbReference type="EMBL" id="NRSG01000310">
    <property type="protein sequence ID" value="MBK1661482.1"/>
    <property type="molecule type" value="Genomic_DNA"/>
</dbReference>
<keyword evidence="1" id="KW-1133">Transmembrane helix</keyword>
<feature type="transmembrane region" description="Helical" evidence="1">
    <location>
        <begin position="98"/>
        <end position="116"/>
    </location>
</feature>
<proteinExistence type="predicted"/>
<sequence>MPDAVLGALESLGLASRLARSAPLYALASGAHVLGIGLLLGPILLVDLCLLGVLRGLDPPALHLLRRAAALGAALAVGTGLLLFAVRPFEYAANPAMQWKLLLVALAVVHALAAEWRWRRRPAEPGQAAARVAGALSLLSWLGALALGRWVAFV</sequence>
<feature type="transmembrane region" description="Helical" evidence="1">
    <location>
        <begin position="31"/>
        <end position="56"/>
    </location>
</feature>
<dbReference type="Proteomes" id="UP000697995">
    <property type="component" value="Unassembled WGS sequence"/>
</dbReference>
<evidence type="ECO:0000256" key="1">
    <source>
        <dbReference type="SAM" id="Phobius"/>
    </source>
</evidence>
<accession>A0ABS1D3R5</accession>
<keyword evidence="1" id="KW-0472">Membrane</keyword>
<protein>
    <recommendedName>
        <fullName evidence="4">DUF2214 domain-containing protein</fullName>
    </recommendedName>
</protein>
<keyword evidence="1" id="KW-0812">Transmembrane</keyword>
<comment type="caution">
    <text evidence="2">The sequence shown here is derived from an EMBL/GenBank/DDBJ whole genome shotgun (WGS) entry which is preliminary data.</text>
</comment>
<reference evidence="2 3" key="1">
    <citation type="journal article" date="2020" name="Microorganisms">
        <title>Osmotic Adaptation and Compatible Solute Biosynthesis of Phototrophic Bacteria as Revealed from Genome Analyses.</title>
        <authorList>
            <person name="Imhoff J.F."/>
            <person name="Rahn T."/>
            <person name="Kunzel S."/>
            <person name="Keller A."/>
            <person name="Neulinger S.C."/>
        </authorList>
    </citation>
    <scope>NUCLEOTIDE SEQUENCE [LARGE SCALE GENOMIC DNA]</scope>
    <source>
        <strain evidence="2 3">DSM 15382</strain>
    </source>
</reference>
<feature type="transmembrane region" description="Helical" evidence="1">
    <location>
        <begin position="68"/>
        <end position="86"/>
    </location>
</feature>
<dbReference type="RefSeq" id="WP_133222322.1">
    <property type="nucleotide sequence ID" value="NZ_NRSG01000310.1"/>
</dbReference>
<evidence type="ECO:0008006" key="4">
    <source>
        <dbReference type="Google" id="ProtNLM"/>
    </source>
</evidence>
<feature type="transmembrane region" description="Helical" evidence="1">
    <location>
        <begin position="128"/>
        <end position="152"/>
    </location>
</feature>
<gene>
    <name evidence="2" type="ORF">CKO45_25060</name>
</gene>
<organism evidence="2 3">
    <name type="scientific">Paracraurococcus ruber</name>
    <dbReference type="NCBI Taxonomy" id="77675"/>
    <lineage>
        <taxon>Bacteria</taxon>
        <taxon>Pseudomonadati</taxon>
        <taxon>Pseudomonadota</taxon>
        <taxon>Alphaproteobacteria</taxon>
        <taxon>Acetobacterales</taxon>
        <taxon>Roseomonadaceae</taxon>
        <taxon>Paracraurococcus</taxon>
    </lineage>
</organism>
<evidence type="ECO:0000313" key="2">
    <source>
        <dbReference type="EMBL" id="MBK1661482.1"/>
    </source>
</evidence>
<keyword evidence="3" id="KW-1185">Reference proteome</keyword>